<dbReference type="NCBIfam" id="NF041539">
    <property type="entry name" value="choice_anch_R"/>
    <property type="match status" value="1"/>
</dbReference>
<gene>
    <name evidence="1" type="ORF">LCGC14_2082060</name>
</gene>
<proteinExistence type="predicted"/>
<sequence>MPTLFEKYITGDDTGIIFYGALRWMAMSFTPSKTHDLTSVKLKLYRVGSPGILTVSIQATTDGGSWPFAKIPTGADIDGTTGTTNGNTLTTGIGAEWREITLDSVVRVTAGTTYAIVIRALTGAVGNYIVWRWDDDAATYEGGNKAHTLDGGSSWGAPSFTEDLMFEEWGNIVYTAYPTDAITRATSLKHIYNREAGIYDLEIGLGEVAADFSIPDVELVSKSSSPIDEEAKEVERIAEEAGVTPAIINKLNRMEEQAQIDFPIPTREVPQQAGTGIRTTPEHQRILTEQFEDPMRLIPKGGGGVQEIQDLVAELKSRATPTVSGQFHEAVSGEETSRIITNTPMGKEGLATERQRMRELQEQGLSREEINRIIAEQ</sequence>
<dbReference type="AlphaFoldDB" id="A0A0F9EF59"/>
<comment type="caution">
    <text evidence="1">The sequence shown here is derived from an EMBL/GenBank/DDBJ whole genome shotgun (WGS) entry which is preliminary data.</text>
</comment>
<dbReference type="EMBL" id="LAZR01025184">
    <property type="protein sequence ID" value="KKL72723.1"/>
    <property type="molecule type" value="Genomic_DNA"/>
</dbReference>
<protein>
    <submittedName>
        <fullName evidence="1">Uncharacterized protein</fullName>
    </submittedName>
</protein>
<name>A0A0F9EF59_9ZZZZ</name>
<organism evidence="1">
    <name type="scientific">marine sediment metagenome</name>
    <dbReference type="NCBI Taxonomy" id="412755"/>
    <lineage>
        <taxon>unclassified sequences</taxon>
        <taxon>metagenomes</taxon>
        <taxon>ecological metagenomes</taxon>
    </lineage>
</organism>
<evidence type="ECO:0000313" key="1">
    <source>
        <dbReference type="EMBL" id="KKL72723.1"/>
    </source>
</evidence>
<reference evidence="1" key="1">
    <citation type="journal article" date="2015" name="Nature">
        <title>Complex archaea that bridge the gap between prokaryotes and eukaryotes.</title>
        <authorList>
            <person name="Spang A."/>
            <person name="Saw J.H."/>
            <person name="Jorgensen S.L."/>
            <person name="Zaremba-Niedzwiedzka K."/>
            <person name="Martijn J."/>
            <person name="Lind A.E."/>
            <person name="van Eijk R."/>
            <person name="Schleper C."/>
            <person name="Guy L."/>
            <person name="Ettema T.J."/>
        </authorList>
    </citation>
    <scope>NUCLEOTIDE SEQUENCE</scope>
</reference>
<accession>A0A0F9EF59</accession>